<dbReference type="eggNOG" id="ENOG502ZJYB">
    <property type="taxonomic scope" value="Bacteria"/>
</dbReference>
<dbReference type="HOGENOM" id="CLU_1000918_0_0_12"/>
<gene>
    <name evidence="2" type="ordered locus">Trebr_1128</name>
</gene>
<evidence type="ECO:0008006" key="4">
    <source>
        <dbReference type="Google" id="ProtNLM"/>
    </source>
</evidence>
<dbReference type="KEGG" id="tbe:Trebr_1128"/>
<evidence type="ECO:0000256" key="1">
    <source>
        <dbReference type="SAM" id="Coils"/>
    </source>
</evidence>
<protein>
    <recommendedName>
        <fullName evidence="4">Lipoprotein</fullName>
    </recommendedName>
</protein>
<dbReference type="PROSITE" id="PS51257">
    <property type="entry name" value="PROKAR_LIPOPROTEIN"/>
    <property type="match status" value="1"/>
</dbReference>
<reference evidence="3" key="1">
    <citation type="submission" date="2011-04" db="EMBL/GenBank/DDBJ databases">
        <title>The complete genome of Treponema brennaborense DSM 12168.</title>
        <authorList>
            <person name="Lucas S."/>
            <person name="Han J."/>
            <person name="Lapidus A."/>
            <person name="Bruce D."/>
            <person name="Goodwin L."/>
            <person name="Pitluck S."/>
            <person name="Peters L."/>
            <person name="Kyrpides N."/>
            <person name="Mavromatis K."/>
            <person name="Ivanova N."/>
            <person name="Mikhailova N."/>
            <person name="Pagani I."/>
            <person name="Teshima H."/>
            <person name="Detter J.C."/>
            <person name="Tapia R."/>
            <person name="Han C."/>
            <person name="Land M."/>
            <person name="Hauser L."/>
            <person name="Markowitz V."/>
            <person name="Cheng J.-F."/>
            <person name="Hugenholtz P."/>
            <person name="Woyke T."/>
            <person name="Wu D."/>
            <person name="Gronow S."/>
            <person name="Wellnitz S."/>
            <person name="Brambilla E."/>
            <person name="Klenk H.-P."/>
            <person name="Eisen J.A."/>
        </authorList>
    </citation>
    <scope>NUCLEOTIDE SEQUENCE [LARGE SCALE GENOMIC DNA]</scope>
    <source>
        <strain evidence="3">DSM 12168 / CIP 105900 / DD5/3</strain>
    </source>
</reference>
<dbReference type="AlphaFoldDB" id="F4LKW2"/>
<dbReference type="Proteomes" id="UP000006546">
    <property type="component" value="Chromosome"/>
</dbReference>
<evidence type="ECO:0000313" key="3">
    <source>
        <dbReference type="Proteomes" id="UP000006546"/>
    </source>
</evidence>
<dbReference type="OrthoDB" id="1119189at2"/>
<name>F4LKW2_TREBD</name>
<dbReference type="RefSeq" id="WP_013758267.1">
    <property type="nucleotide sequence ID" value="NC_015500.1"/>
</dbReference>
<sequence length="278" mass="31850">MNAVKIIEFFIVALFLSSCGVPKTDYEKLQHENEALKSEIQTLRNDLDEYINGAARTSALIKKAFEESNFTDAKEKLALLEKYHPEEMEKPEIIRISRQIDAKEKEEALRKEAEEKERIRLENLNNTGIWQVTHYVDNFGEPTKDGYIRNTNLISGTFSNTATQNSPLDVRFLINSSSDIDIMLFEYAGNNPVKAYSKETYSVQIQDKDGKRNSLSATNYSDRLSFGESASRIIHNALMKGGSLKFRIIEDDTPTTQYQFDIVNADWYENAYRILTGK</sequence>
<accession>F4LKW2</accession>
<feature type="coiled-coil region" evidence="1">
    <location>
        <begin position="26"/>
        <end position="53"/>
    </location>
</feature>
<keyword evidence="1" id="KW-0175">Coiled coil</keyword>
<keyword evidence="3" id="KW-1185">Reference proteome</keyword>
<evidence type="ECO:0000313" key="2">
    <source>
        <dbReference type="EMBL" id="AEE16559.1"/>
    </source>
</evidence>
<organism evidence="2 3">
    <name type="scientific">Treponema brennaborense (strain DSM 12168 / CIP 105900 / DD5/3)</name>
    <dbReference type="NCBI Taxonomy" id="906968"/>
    <lineage>
        <taxon>Bacteria</taxon>
        <taxon>Pseudomonadati</taxon>
        <taxon>Spirochaetota</taxon>
        <taxon>Spirochaetia</taxon>
        <taxon>Spirochaetales</taxon>
        <taxon>Treponemataceae</taxon>
        <taxon>Treponema</taxon>
    </lineage>
</organism>
<proteinExistence type="predicted"/>
<dbReference type="EMBL" id="CP002696">
    <property type="protein sequence ID" value="AEE16559.1"/>
    <property type="molecule type" value="Genomic_DNA"/>
</dbReference>